<feature type="domain" description="GerMN" evidence="3">
    <location>
        <begin position="205"/>
        <end position="296"/>
    </location>
</feature>
<accession>A0A0W8I813</accession>
<comment type="caution">
    <text evidence="4">The sequence shown here is derived from an EMBL/GenBank/DDBJ whole genome shotgun (WGS) entry which is preliminary data.</text>
</comment>
<dbReference type="Pfam" id="PF10647">
    <property type="entry name" value="Gmad1"/>
    <property type="match status" value="1"/>
</dbReference>
<dbReference type="InterPro" id="IPR019606">
    <property type="entry name" value="GerMN"/>
</dbReference>
<dbReference type="Pfam" id="PF10646">
    <property type="entry name" value="Germane"/>
    <property type="match status" value="1"/>
</dbReference>
<protein>
    <recommendedName>
        <fullName evidence="3">GerMN domain-containing protein</fullName>
    </recommendedName>
</protein>
<dbReference type="RefSeq" id="WP_058874787.1">
    <property type="nucleotide sequence ID" value="NZ_LQBK01000033.1"/>
</dbReference>
<evidence type="ECO:0000313" key="4">
    <source>
        <dbReference type="EMBL" id="KUG55528.1"/>
    </source>
</evidence>
<dbReference type="SUPFAM" id="SSF63825">
    <property type="entry name" value="YWTD domain"/>
    <property type="match status" value="1"/>
</dbReference>
<dbReference type="InterPro" id="IPR059026">
    <property type="entry name" value="LpqB_N"/>
</dbReference>
<dbReference type="Proteomes" id="UP000053512">
    <property type="component" value="Unassembled WGS sequence"/>
</dbReference>
<dbReference type="PROSITE" id="PS51257">
    <property type="entry name" value="PROKAR_LIPOPROTEIN"/>
    <property type="match status" value="1"/>
</dbReference>
<evidence type="ECO:0000256" key="1">
    <source>
        <dbReference type="SAM" id="MobiDB-lite"/>
    </source>
</evidence>
<feature type="region of interest" description="Disordered" evidence="1">
    <location>
        <begin position="31"/>
        <end position="58"/>
    </location>
</feature>
<evidence type="ECO:0000256" key="2">
    <source>
        <dbReference type="SAM" id="SignalP"/>
    </source>
</evidence>
<keyword evidence="2" id="KW-0732">Signal</keyword>
<sequence length="564" mass="59717">MSRTGRPARTAALALAAAVALAGCGAIPRTGPVHRHAEPTRTAAQPTYDVEPAGPRDGATPEQIVRGFLAAGTGVADDYSVAREYLTPDLAGTWHPDARTIVHRGDASIVPRLEDDEYRVNLEVESVVDGSGVIERKPAGATEVLDFDVAQVDGQWRISDAPDATALTRPDFEDVFEPHHLYFADEDLSNVVVDPRWFPDRVPVSTSIVRNLLGGPAPYLRGAVTSAFPAGTTLAGSAVPVREGTATVELSVPDFDPANIEINRRMHDQLSLSLRSLTAVNDVELLVEGAPVELGAGWTDTAPVQDVTVPSRQVGLRDGELVFYQGGQTEVVDGIPPLDDHFPSSPAMDAAAEHFAFVDTGTGALVTVARDEEPVERFSGTGLTRPSFDEHGWVWTGDSAGTVRAVRTGADAGDPRRVEASWLSARTVTSLRISRGGTRALVVTEDDGVSQIWLSGVVREPDGTPRRLNEPYRVAADVDADAALWLSDREFVAAPLGGTGSVRPRVYDVSGRFRELPALVGVTGLSGGNGTSSVHAVAGGTLHMLTGNAWAPQSEDVLDTAFAG</sequence>
<reference evidence="5" key="1">
    <citation type="submission" date="2015-12" db="EMBL/GenBank/DDBJ databases">
        <authorList>
            <person name="Nair G.R."/>
            <person name="Kaur G."/>
            <person name="Mayilraj S."/>
        </authorList>
    </citation>
    <scope>NUCLEOTIDE SEQUENCE [LARGE SCALE GENOMIC DNA]</scope>
    <source>
        <strain evidence="5">CD08_4</strain>
    </source>
</reference>
<evidence type="ECO:0000313" key="5">
    <source>
        <dbReference type="Proteomes" id="UP000053512"/>
    </source>
</evidence>
<dbReference type="InterPro" id="IPR018910">
    <property type="entry name" value="LpqB_C"/>
</dbReference>
<evidence type="ECO:0000259" key="3">
    <source>
        <dbReference type="SMART" id="SM00909"/>
    </source>
</evidence>
<name>A0A0W8I813_KOCRO</name>
<dbReference type="STRING" id="136273.GY22_10945"/>
<dbReference type="AlphaFoldDB" id="A0A0W8I813"/>
<dbReference type="SMART" id="SM00909">
    <property type="entry name" value="Germane"/>
    <property type="match status" value="1"/>
</dbReference>
<dbReference type="Pfam" id="PF25976">
    <property type="entry name" value="LpqB_N"/>
    <property type="match status" value="1"/>
</dbReference>
<proteinExistence type="predicted"/>
<gene>
    <name evidence="4" type="ORF">AVL61_05190</name>
</gene>
<feature type="chain" id="PRO_5038793757" description="GerMN domain-containing protein" evidence="2">
    <location>
        <begin position="23"/>
        <end position="564"/>
    </location>
</feature>
<dbReference type="OrthoDB" id="3226781at2"/>
<dbReference type="EMBL" id="LQBK01000033">
    <property type="protein sequence ID" value="KUG55528.1"/>
    <property type="molecule type" value="Genomic_DNA"/>
</dbReference>
<organism evidence="4 5">
    <name type="scientific">Kocuria rosea subsp. polaris</name>
    <dbReference type="NCBI Taxonomy" id="136273"/>
    <lineage>
        <taxon>Bacteria</taxon>
        <taxon>Bacillati</taxon>
        <taxon>Actinomycetota</taxon>
        <taxon>Actinomycetes</taxon>
        <taxon>Micrococcales</taxon>
        <taxon>Micrococcaceae</taxon>
        <taxon>Kocuria</taxon>
    </lineage>
</organism>
<dbReference type="eggNOG" id="COG5401">
    <property type="taxonomic scope" value="Bacteria"/>
</dbReference>
<feature type="signal peptide" evidence="2">
    <location>
        <begin position="1"/>
        <end position="22"/>
    </location>
</feature>